<dbReference type="AlphaFoldDB" id="A0A8J6E1U4"/>
<feature type="domain" description="HTH La-type RNA-binding" evidence="4">
    <location>
        <begin position="25"/>
        <end position="126"/>
    </location>
</feature>
<dbReference type="PANTHER" id="PTHR22792:SF132">
    <property type="entry name" value="LA-RELATED PROTEIN 1"/>
    <property type="match status" value="1"/>
</dbReference>
<dbReference type="PROSITE" id="PS50961">
    <property type="entry name" value="HTH_LA"/>
    <property type="match status" value="1"/>
</dbReference>
<comment type="caution">
    <text evidence="5">The sequence shown here is derived from an EMBL/GenBank/DDBJ whole genome shotgun (WGS) entry which is preliminary data.</text>
</comment>
<evidence type="ECO:0000313" key="5">
    <source>
        <dbReference type="EMBL" id="KAG9393491.1"/>
    </source>
</evidence>
<accession>A0A8J6E1U4</accession>
<dbReference type="SUPFAM" id="SSF46785">
    <property type="entry name" value="Winged helix' DNA-binding domain"/>
    <property type="match status" value="1"/>
</dbReference>
<evidence type="ECO:0000256" key="2">
    <source>
        <dbReference type="PROSITE-ProRule" id="PRU00332"/>
    </source>
</evidence>
<dbReference type="OrthoDB" id="340227at2759"/>
<evidence type="ECO:0000256" key="1">
    <source>
        <dbReference type="ARBA" id="ARBA00022884"/>
    </source>
</evidence>
<keyword evidence="1 2" id="KW-0694">RNA-binding</keyword>
<gene>
    <name evidence="5" type="ORF">J8273_4962</name>
</gene>
<reference evidence="5" key="1">
    <citation type="submission" date="2021-05" db="EMBL/GenBank/DDBJ databases">
        <title>A free-living protist that lacks canonical eukaryotic 1 DNA replication and segregation systems.</title>
        <authorList>
            <person name="Salas-Leiva D.E."/>
            <person name="Tromer E.C."/>
            <person name="Curtis B.A."/>
            <person name="Jerlstrom-Hultqvist J."/>
            <person name="Kolisko M."/>
            <person name="Yi Z."/>
            <person name="Salas-Leiva J.S."/>
            <person name="Gallot-Lavallee L."/>
            <person name="Kops G.J.P.L."/>
            <person name="Archibald J.M."/>
            <person name="Simpson A.G.B."/>
            <person name="Roger A.J."/>
        </authorList>
    </citation>
    <scope>NUCLEOTIDE SEQUENCE</scope>
    <source>
        <strain evidence="5">BICM</strain>
    </source>
</reference>
<feature type="region of interest" description="Disordered" evidence="3">
    <location>
        <begin position="214"/>
        <end position="315"/>
    </location>
</feature>
<sequence>MNSGATTRTAFVPSQDILELSMQQTISEDECMEMLISQIKFYFSRENLAKDMFMLSKMTPNMQLPIQIIFSFRRIQSITNDLALFVKALKACDLFIDEEFMLVGPRVEIPKKKMLLMRQLPPSTTEADFRALFDDFEHKPTGVQKLNPTMWQAMFTSDAHPASFVAKHSEITVGNQAVLCSQKAESPLQKFIEQAKADGLTVAPVDTTRAVPAWVYRGHRNEHSAQRKHDDRKPRNVKEHGQSRQRDVRERHDRRDVKHEPRRPTRQYKDREESKEPKKTMKDFSFPALGSGTPTPRREQHMRAFADVVKSQTKE</sequence>
<feature type="compositionally biased region" description="Basic and acidic residues" evidence="3">
    <location>
        <begin position="219"/>
        <end position="282"/>
    </location>
</feature>
<dbReference type="Gene3D" id="1.10.10.10">
    <property type="entry name" value="Winged helix-like DNA-binding domain superfamily/Winged helix DNA-binding domain"/>
    <property type="match status" value="1"/>
</dbReference>
<dbReference type="GO" id="GO:0003723">
    <property type="term" value="F:RNA binding"/>
    <property type="evidence" value="ECO:0007669"/>
    <property type="project" value="UniProtKB-UniRule"/>
</dbReference>
<organism evidence="5 6">
    <name type="scientific">Carpediemonas membranifera</name>
    <dbReference type="NCBI Taxonomy" id="201153"/>
    <lineage>
        <taxon>Eukaryota</taxon>
        <taxon>Metamonada</taxon>
        <taxon>Carpediemonas-like organisms</taxon>
        <taxon>Carpediemonas</taxon>
    </lineage>
</organism>
<keyword evidence="6" id="KW-1185">Reference proteome</keyword>
<dbReference type="Pfam" id="PF05383">
    <property type="entry name" value="La"/>
    <property type="match status" value="1"/>
</dbReference>
<dbReference type="CDD" id="cd07323">
    <property type="entry name" value="LAM"/>
    <property type="match status" value="1"/>
</dbReference>
<dbReference type="EMBL" id="JAHDYR010000024">
    <property type="protein sequence ID" value="KAG9393491.1"/>
    <property type="molecule type" value="Genomic_DNA"/>
</dbReference>
<name>A0A8J6E1U4_9EUKA</name>
<proteinExistence type="predicted"/>
<evidence type="ECO:0000256" key="3">
    <source>
        <dbReference type="SAM" id="MobiDB-lite"/>
    </source>
</evidence>
<dbReference type="SMART" id="SM00715">
    <property type="entry name" value="LA"/>
    <property type="match status" value="1"/>
</dbReference>
<evidence type="ECO:0000259" key="4">
    <source>
        <dbReference type="PROSITE" id="PS50961"/>
    </source>
</evidence>
<dbReference type="InterPro" id="IPR006630">
    <property type="entry name" value="La_HTH"/>
</dbReference>
<dbReference type="InterPro" id="IPR036390">
    <property type="entry name" value="WH_DNA-bd_sf"/>
</dbReference>
<dbReference type="PANTHER" id="PTHR22792">
    <property type="entry name" value="LUPUS LA PROTEIN-RELATED"/>
    <property type="match status" value="1"/>
</dbReference>
<dbReference type="InterPro" id="IPR036388">
    <property type="entry name" value="WH-like_DNA-bd_sf"/>
</dbReference>
<dbReference type="Proteomes" id="UP000717585">
    <property type="component" value="Unassembled WGS sequence"/>
</dbReference>
<protein>
    <submittedName>
        <fullName evidence="5">La domain</fullName>
    </submittedName>
</protein>
<evidence type="ECO:0000313" key="6">
    <source>
        <dbReference type="Proteomes" id="UP000717585"/>
    </source>
</evidence>
<dbReference type="InterPro" id="IPR045180">
    <property type="entry name" value="La_dom_prot"/>
</dbReference>
<dbReference type="GO" id="GO:0005737">
    <property type="term" value="C:cytoplasm"/>
    <property type="evidence" value="ECO:0007669"/>
    <property type="project" value="UniProtKB-ARBA"/>
</dbReference>